<dbReference type="InterPro" id="IPR001387">
    <property type="entry name" value="Cro/C1-type_HTH"/>
</dbReference>
<reference evidence="3" key="1">
    <citation type="journal article" date="2021" name="PeerJ">
        <title>Extensive microbial diversity within the chicken gut microbiome revealed by metagenomics and culture.</title>
        <authorList>
            <person name="Gilroy R."/>
            <person name="Ravi A."/>
            <person name="Getino M."/>
            <person name="Pursley I."/>
            <person name="Horton D.L."/>
            <person name="Alikhan N.F."/>
            <person name="Baker D."/>
            <person name="Gharbi K."/>
            <person name="Hall N."/>
            <person name="Watson M."/>
            <person name="Adriaenssens E.M."/>
            <person name="Foster-Nyarko E."/>
            <person name="Jarju S."/>
            <person name="Secka A."/>
            <person name="Antonio M."/>
            <person name="Oren A."/>
            <person name="Chaudhuri R.R."/>
            <person name="La Ragione R."/>
            <person name="Hildebrand F."/>
            <person name="Pallen M.J."/>
        </authorList>
    </citation>
    <scope>NUCLEOTIDE SEQUENCE</scope>
    <source>
        <strain evidence="3">CHK193-4272</strain>
    </source>
</reference>
<dbReference type="EMBL" id="DXIE01000026">
    <property type="protein sequence ID" value="HIV61917.1"/>
    <property type="molecule type" value="Genomic_DNA"/>
</dbReference>
<dbReference type="PROSITE" id="PS50943">
    <property type="entry name" value="HTH_CROC1"/>
    <property type="match status" value="1"/>
</dbReference>
<accession>A0A9D1THB9</accession>
<dbReference type="SMART" id="SM00530">
    <property type="entry name" value="HTH_XRE"/>
    <property type="match status" value="1"/>
</dbReference>
<organism evidence="3 4">
    <name type="scientific">Candidatus Butyricicoccus avistercoris</name>
    <dbReference type="NCBI Taxonomy" id="2838518"/>
    <lineage>
        <taxon>Bacteria</taxon>
        <taxon>Bacillati</taxon>
        <taxon>Bacillota</taxon>
        <taxon>Clostridia</taxon>
        <taxon>Eubacteriales</taxon>
        <taxon>Butyricicoccaceae</taxon>
        <taxon>Butyricicoccus</taxon>
    </lineage>
</organism>
<comment type="caution">
    <text evidence="3">The sequence shown here is derived from an EMBL/GenBank/DDBJ whole genome shotgun (WGS) entry which is preliminary data.</text>
</comment>
<evidence type="ECO:0000313" key="4">
    <source>
        <dbReference type="Proteomes" id="UP000886808"/>
    </source>
</evidence>
<dbReference type="GO" id="GO:0003677">
    <property type="term" value="F:DNA binding"/>
    <property type="evidence" value="ECO:0007669"/>
    <property type="project" value="UniProtKB-KW"/>
</dbReference>
<sequence length="69" mass="7853">MNILEEKRKTAKITQKDIANELNIAISTYCQYENGNRSIPCECAKKIAEILNCDISELFTPKNFTISKV</sequence>
<keyword evidence="1" id="KW-0238">DNA-binding</keyword>
<dbReference type="Pfam" id="PF12844">
    <property type="entry name" value="HTH_19"/>
    <property type="match status" value="1"/>
</dbReference>
<dbReference type="AlphaFoldDB" id="A0A9D1THB9"/>
<feature type="domain" description="HTH cro/C1-type" evidence="2">
    <location>
        <begin position="4"/>
        <end position="58"/>
    </location>
</feature>
<gene>
    <name evidence="3" type="ORF">H9746_03585</name>
</gene>
<protein>
    <submittedName>
        <fullName evidence="3">Helix-turn-helix domain-containing protein</fullName>
    </submittedName>
</protein>
<proteinExistence type="predicted"/>
<reference evidence="3" key="2">
    <citation type="submission" date="2021-04" db="EMBL/GenBank/DDBJ databases">
        <authorList>
            <person name="Gilroy R."/>
        </authorList>
    </citation>
    <scope>NUCLEOTIDE SEQUENCE</scope>
    <source>
        <strain evidence="3">CHK193-4272</strain>
    </source>
</reference>
<dbReference type="Gene3D" id="1.10.260.40">
    <property type="entry name" value="lambda repressor-like DNA-binding domains"/>
    <property type="match status" value="1"/>
</dbReference>
<dbReference type="CDD" id="cd00093">
    <property type="entry name" value="HTH_XRE"/>
    <property type="match status" value="1"/>
</dbReference>
<dbReference type="InterPro" id="IPR010982">
    <property type="entry name" value="Lambda_DNA-bd_dom_sf"/>
</dbReference>
<dbReference type="PANTHER" id="PTHR46558">
    <property type="entry name" value="TRACRIPTIONAL REGULATORY PROTEIN-RELATED-RELATED"/>
    <property type="match status" value="1"/>
</dbReference>
<dbReference type="Proteomes" id="UP000886808">
    <property type="component" value="Unassembled WGS sequence"/>
</dbReference>
<dbReference type="PANTHER" id="PTHR46558:SF11">
    <property type="entry name" value="HTH-TYPE TRANSCRIPTIONAL REGULATOR XRE"/>
    <property type="match status" value="1"/>
</dbReference>
<dbReference type="SUPFAM" id="SSF47413">
    <property type="entry name" value="lambda repressor-like DNA-binding domains"/>
    <property type="match status" value="1"/>
</dbReference>
<evidence type="ECO:0000313" key="3">
    <source>
        <dbReference type="EMBL" id="HIV61917.1"/>
    </source>
</evidence>
<evidence type="ECO:0000259" key="2">
    <source>
        <dbReference type="PROSITE" id="PS50943"/>
    </source>
</evidence>
<name>A0A9D1THB9_9FIRM</name>
<evidence type="ECO:0000256" key="1">
    <source>
        <dbReference type="ARBA" id="ARBA00023125"/>
    </source>
</evidence>